<keyword evidence="2" id="KW-1185">Reference proteome</keyword>
<reference evidence="1" key="1">
    <citation type="submission" date="2022-10" db="EMBL/GenBank/DDBJ databases">
        <authorList>
            <person name="Byrne P K."/>
        </authorList>
    </citation>
    <scope>NUCLEOTIDE SEQUENCE</scope>
    <source>
        <strain evidence="1">ZP964</strain>
    </source>
</reference>
<proteinExistence type="predicted"/>
<evidence type="ECO:0000313" key="2">
    <source>
        <dbReference type="Proteomes" id="UP001162085"/>
    </source>
</evidence>
<sequence length="244" mass="27828">MTDTYNTISIFIDDELSALLSSDDYLMDDFLGEIPNEVTRLLKAEVIEKRKDALSRGKQDLLSKEIYDNESELRIRQTQQVMDLIGDIPKYSLGSELRSRVSSEPQSTSIERLIEDVLKLPQMEVAAEEEGELETETETENDLKILNEYSNLRRDLILRCQAIQIGESTLSEIMTQVSSIDSLTTSIKETTDDDNVSEYFATYNGRLVAALEEMKLLLEEAIKTFDTSPEKIQKIKKILSELKK</sequence>
<evidence type="ECO:0000313" key="1">
    <source>
        <dbReference type="EMBL" id="CAI4057484.1"/>
    </source>
</evidence>
<dbReference type="EMBL" id="OX365929">
    <property type="protein sequence ID" value="CAI4057484.1"/>
    <property type="molecule type" value="Genomic_DNA"/>
</dbReference>
<accession>A0ABN8WQL7</accession>
<name>A0ABN8WQL7_SACUV</name>
<organism evidence="1 2">
    <name type="scientific">Saccharomyces uvarum</name>
    <name type="common">Yeast</name>
    <name type="synonym">Saccharomyces bayanus var. uvarum</name>
    <dbReference type="NCBI Taxonomy" id="230603"/>
    <lineage>
        <taxon>Eukaryota</taxon>
        <taxon>Fungi</taxon>
        <taxon>Dikarya</taxon>
        <taxon>Ascomycota</taxon>
        <taxon>Saccharomycotina</taxon>
        <taxon>Saccharomycetes</taxon>
        <taxon>Saccharomycetales</taxon>
        <taxon>Saccharomycetaceae</taxon>
        <taxon>Saccharomyces</taxon>
    </lineage>
</organism>
<gene>
    <name evidence="1" type="primary">SUVZ02G4970</name>
    <name evidence="1" type="ORF">SUVZ_02G4970</name>
</gene>
<dbReference type="Proteomes" id="UP001162085">
    <property type="component" value="Chromosome 2"/>
</dbReference>
<evidence type="ECO:0008006" key="3">
    <source>
        <dbReference type="Google" id="ProtNLM"/>
    </source>
</evidence>
<protein>
    <recommendedName>
        <fullName evidence="3">Nkp1p</fullName>
    </recommendedName>
</protein>